<dbReference type="GO" id="GO:2001006">
    <property type="term" value="P:regulation of cellulose biosynthetic process"/>
    <property type="evidence" value="ECO:0007669"/>
    <property type="project" value="InterPro"/>
</dbReference>
<dbReference type="GO" id="GO:0010330">
    <property type="term" value="C:cellulose synthase complex"/>
    <property type="evidence" value="ECO:0007669"/>
    <property type="project" value="InterPro"/>
</dbReference>
<dbReference type="AlphaFoldDB" id="A0A565B1Q5"/>
<dbReference type="Proteomes" id="UP000489600">
    <property type="component" value="Unassembled WGS sequence"/>
</dbReference>
<dbReference type="GO" id="GO:0051211">
    <property type="term" value="P:anisotropic cell growth"/>
    <property type="evidence" value="ECO:0007669"/>
    <property type="project" value="InterPro"/>
</dbReference>
<dbReference type="EMBL" id="CABITT030000002">
    <property type="protein sequence ID" value="VVA95598.1"/>
    <property type="molecule type" value="Genomic_DNA"/>
</dbReference>
<reference evidence="1" key="1">
    <citation type="submission" date="2019-07" db="EMBL/GenBank/DDBJ databases">
        <authorList>
            <person name="Dittberner H."/>
        </authorList>
    </citation>
    <scope>NUCLEOTIDE SEQUENCE [LARGE SCALE GENOMIC DNA]</scope>
</reference>
<sequence length="101" mass="10800">MGFLADRIVNASSLEVRVGATALLLCAAKEKKQLITEALDLSDTGDFYFPDPAKILGGTVALWLLCILTSVDAKSKLIVMEAGGLEVLHGKLVRVPSLEMK</sequence>
<dbReference type="GO" id="GO:0008017">
    <property type="term" value="F:microtubule binding"/>
    <property type="evidence" value="ECO:0007669"/>
    <property type="project" value="InterPro"/>
</dbReference>
<dbReference type="PANTHER" id="PTHR46369:SF1">
    <property type="entry name" value="PROTEIN CELLULOSE SYNTHASE INTERACTIVE 3"/>
    <property type="match status" value="1"/>
</dbReference>
<keyword evidence="2" id="KW-1185">Reference proteome</keyword>
<accession>A0A565B1Q5</accession>
<evidence type="ECO:0000313" key="1">
    <source>
        <dbReference type="EMBL" id="VVA95598.1"/>
    </source>
</evidence>
<dbReference type="InterPro" id="IPR044297">
    <property type="entry name" value="CSI1/2/3"/>
</dbReference>
<proteinExistence type="predicted"/>
<name>A0A565B1Q5_9BRAS</name>
<evidence type="ECO:0000313" key="2">
    <source>
        <dbReference type="Proteomes" id="UP000489600"/>
    </source>
</evidence>
<gene>
    <name evidence="1" type="ORF">ANE_LOCUS6043</name>
</gene>
<comment type="caution">
    <text evidence="1">The sequence shown here is derived from an EMBL/GenBank/DDBJ whole genome shotgun (WGS) entry which is preliminary data.</text>
</comment>
<organism evidence="1 2">
    <name type="scientific">Arabis nemorensis</name>
    <dbReference type="NCBI Taxonomy" id="586526"/>
    <lineage>
        <taxon>Eukaryota</taxon>
        <taxon>Viridiplantae</taxon>
        <taxon>Streptophyta</taxon>
        <taxon>Embryophyta</taxon>
        <taxon>Tracheophyta</taxon>
        <taxon>Spermatophyta</taxon>
        <taxon>Magnoliopsida</taxon>
        <taxon>eudicotyledons</taxon>
        <taxon>Gunneridae</taxon>
        <taxon>Pentapetalae</taxon>
        <taxon>rosids</taxon>
        <taxon>malvids</taxon>
        <taxon>Brassicales</taxon>
        <taxon>Brassicaceae</taxon>
        <taxon>Arabideae</taxon>
        <taxon>Arabis</taxon>
    </lineage>
</organism>
<dbReference type="PANTHER" id="PTHR46369">
    <property type="entry name" value="PROTEIN CELLULOSE SYNTHASE INTERACTIVE 1"/>
    <property type="match status" value="1"/>
</dbReference>
<protein>
    <submittedName>
        <fullName evidence="1">Uncharacterized protein</fullName>
    </submittedName>
</protein>